<dbReference type="InParanoid" id="A0A2G5E9S2"/>
<evidence type="ECO:0000313" key="3">
    <source>
        <dbReference type="Proteomes" id="UP000230069"/>
    </source>
</evidence>
<name>A0A2G5E9S2_AQUCA</name>
<organism evidence="2 3">
    <name type="scientific">Aquilegia coerulea</name>
    <name type="common">Rocky mountain columbine</name>
    <dbReference type="NCBI Taxonomy" id="218851"/>
    <lineage>
        <taxon>Eukaryota</taxon>
        <taxon>Viridiplantae</taxon>
        <taxon>Streptophyta</taxon>
        <taxon>Embryophyta</taxon>
        <taxon>Tracheophyta</taxon>
        <taxon>Spermatophyta</taxon>
        <taxon>Magnoliopsida</taxon>
        <taxon>Ranunculales</taxon>
        <taxon>Ranunculaceae</taxon>
        <taxon>Thalictroideae</taxon>
        <taxon>Aquilegia</taxon>
    </lineage>
</organism>
<dbReference type="Proteomes" id="UP000230069">
    <property type="component" value="Unassembled WGS sequence"/>
</dbReference>
<dbReference type="PANTHER" id="PTHR33052">
    <property type="entry name" value="DUF4228 DOMAIN PROTEIN-RELATED"/>
    <property type="match status" value="1"/>
</dbReference>
<protein>
    <submittedName>
        <fullName evidence="2">Uncharacterized protein</fullName>
    </submittedName>
</protein>
<dbReference type="EMBL" id="KZ305027">
    <property type="protein sequence ID" value="PIA52451.1"/>
    <property type="molecule type" value="Genomic_DNA"/>
</dbReference>
<dbReference type="AlphaFoldDB" id="A0A2G5E9S2"/>
<accession>A0A2G5E9S2</accession>
<evidence type="ECO:0000313" key="2">
    <source>
        <dbReference type="EMBL" id="PIA52451.1"/>
    </source>
</evidence>
<evidence type="ECO:0000256" key="1">
    <source>
        <dbReference type="SAM" id="MobiDB-lite"/>
    </source>
</evidence>
<gene>
    <name evidence="2" type="ORF">AQUCO_01000374v1</name>
</gene>
<proteinExistence type="predicted"/>
<feature type="compositionally biased region" description="Low complexity" evidence="1">
    <location>
        <begin position="1"/>
        <end position="13"/>
    </location>
</feature>
<feature type="region of interest" description="Disordered" evidence="1">
    <location>
        <begin position="1"/>
        <end position="21"/>
    </location>
</feature>
<dbReference type="Pfam" id="PF14009">
    <property type="entry name" value="PADRE"/>
    <property type="match status" value="1"/>
</dbReference>
<keyword evidence="3" id="KW-1185">Reference proteome</keyword>
<dbReference type="OrthoDB" id="1919386at2759"/>
<dbReference type="InterPro" id="IPR025322">
    <property type="entry name" value="PADRE_dom"/>
</dbReference>
<dbReference type="STRING" id="218851.A0A2G5E9S2"/>
<reference evidence="2 3" key="1">
    <citation type="submission" date="2017-09" db="EMBL/GenBank/DDBJ databases">
        <title>WGS assembly of Aquilegia coerulea Goldsmith.</title>
        <authorList>
            <person name="Hodges S."/>
            <person name="Kramer E."/>
            <person name="Nordborg M."/>
            <person name="Tomkins J."/>
            <person name="Borevitz J."/>
            <person name="Derieg N."/>
            <person name="Yan J."/>
            <person name="Mihaltcheva S."/>
            <person name="Hayes R.D."/>
            <person name="Rokhsar D."/>
        </authorList>
    </citation>
    <scope>NUCLEOTIDE SEQUENCE [LARGE SCALE GENOMIC DNA]</scope>
    <source>
        <strain evidence="3">cv. Goldsmith</strain>
    </source>
</reference>
<sequence length="145" mass="15744">MGICASSKTTRSSSSREGRTRGANAITWSSTVKVVHLDGRLQEFTEPIKVGHILSQNPSCFLCSSETMYVDTLMPHVPYAEELQLGQIYFLMPLSQSFVPLSLTDLCDLAIKAGQALSKIVRSSPAYSQQKCEIPVGLSAMGMAI</sequence>